<gene>
    <name evidence="1" type="ORF">AO287_13615</name>
</gene>
<comment type="caution">
    <text evidence="1">The sequence shown here is derived from an EMBL/GenBank/DDBJ whole genome shotgun (WGS) entry which is preliminary data.</text>
</comment>
<organism evidence="1 2">
    <name type="scientific">Pseudomonas savastanoi</name>
    <name type="common">Pseudomonas syringae pv. savastanoi</name>
    <dbReference type="NCBI Taxonomy" id="29438"/>
    <lineage>
        <taxon>Bacteria</taxon>
        <taxon>Pseudomonadati</taxon>
        <taxon>Pseudomonadota</taxon>
        <taxon>Gammaproteobacteria</taxon>
        <taxon>Pseudomonadales</taxon>
        <taxon>Pseudomonadaceae</taxon>
        <taxon>Pseudomonas</taxon>
    </lineage>
</organism>
<sequence length="111" mass="12325">MRCIDPGFHAIGKFSGFLPTPALDRVFVQFYNPSSPMYTFFNSDEHCWHLLSVRVSLCRVIGAKADGRNPAPKIGIELQKITIPDECAPFATEQIRAAFQVLPSGQPDAKM</sequence>
<evidence type="ECO:0000313" key="1">
    <source>
        <dbReference type="EMBL" id="KTC60509.1"/>
    </source>
</evidence>
<protein>
    <submittedName>
        <fullName evidence="1">Uncharacterized protein</fullName>
    </submittedName>
</protein>
<name>A0AAW3M2C3_PSESS</name>
<evidence type="ECO:0000313" key="2">
    <source>
        <dbReference type="Proteomes" id="UP000054513"/>
    </source>
</evidence>
<reference evidence="1 2" key="1">
    <citation type="submission" date="2015-09" db="EMBL/GenBank/DDBJ databases">
        <title>Genome sequence of ICMP 19499.</title>
        <authorList>
            <person name="Visnovsky S.B."/>
            <person name="Lu A."/>
            <person name="Panda P."/>
            <person name="Pitman A.R."/>
        </authorList>
    </citation>
    <scope>NUCLEOTIDE SEQUENCE [LARGE SCALE GENOMIC DNA]</scope>
    <source>
        <strain evidence="1 2">ICMP 19499</strain>
    </source>
</reference>
<dbReference type="Proteomes" id="UP000054513">
    <property type="component" value="Unassembled WGS sequence"/>
</dbReference>
<accession>A0AAW3M2C3</accession>
<dbReference type="EMBL" id="LKCI01000015">
    <property type="protein sequence ID" value="KTC60509.1"/>
    <property type="molecule type" value="Genomic_DNA"/>
</dbReference>
<dbReference type="AlphaFoldDB" id="A0AAW3M2C3"/>
<proteinExistence type="predicted"/>